<name>A0A315XSL4_RUMFL</name>
<dbReference type="AlphaFoldDB" id="A0A315XSL4"/>
<dbReference type="RefSeq" id="WP_109728174.1">
    <property type="nucleotide sequence ID" value="NZ_QGDI01000023.1"/>
</dbReference>
<comment type="caution">
    <text evidence="1">The sequence shown here is derived from an EMBL/GenBank/DDBJ whole genome shotgun (WGS) entry which is preliminary data.</text>
</comment>
<evidence type="ECO:0000313" key="1">
    <source>
        <dbReference type="EMBL" id="PWJ09639.1"/>
    </source>
</evidence>
<accession>A0A315XSL4</accession>
<dbReference type="EMBL" id="QGDI01000023">
    <property type="protein sequence ID" value="PWJ09639.1"/>
    <property type="molecule type" value="Genomic_DNA"/>
</dbReference>
<reference evidence="1 2" key="1">
    <citation type="submission" date="2018-05" db="EMBL/GenBank/DDBJ databases">
        <title>The Hungate 1000. A catalogue of reference genomes from the rumen microbiome.</title>
        <authorList>
            <person name="Kelly W."/>
        </authorList>
    </citation>
    <scope>NUCLEOTIDE SEQUENCE [LARGE SCALE GENOMIC DNA]</scope>
    <source>
        <strain evidence="1 2">SAb67</strain>
    </source>
</reference>
<proteinExistence type="predicted"/>
<dbReference type="Proteomes" id="UP000245720">
    <property type="component" value="Unassembled WGS sequence"/>
</dbReference>
<organism evidence="1 2">
    <name type="scientific">Ruminococcus flavefaciens</name>
    <dbReference type="NCBI Taxonomy" id="1265"/>
    <lineage>
        <taxon>Bacteria</taxon>
        <taxon>Bacillati</taxon>
        <taxon>Bacillota</taxon>
        <taxon>Clostridia</taxon>
        <taxon>Eubacteriales</taxon>
        <taxon>Oscillospiraceae</taxon>
        <taxon>Ruminococcus</taxon>
    </lineage>
</organism>
<gene>
    <name evidence="1" type="ORF">IE37_03458</name>
</gene>
<dbReference type="OrthoDB" id="1100857at2"/>
<evidence type="ECO:0000313" key="2">
    <source>
        <dbReference type="Proteomes" id="UP000245720"/>
    </source>
</evidence>
<protein>
    <submittedName>
        <fullName evidence="1">Uncharacterized protein</fullName>
    </submittedName>
</protein>
<sequence>MDNLLFPAFQKFYSAVSSLKRFNTENNFFDNISSLDTFFSEYRNITFVIQKSLKNTEYYSIYEKNRDKYLTDHWFVEKRNETIKQQPFQLVKHIEITVFSPSSGVKVLSEDFSIENDTPIKDIIDSMKEFFLKINPIEVFFSAKYSFYEKGNDTNIWNIINSGVTVMYAFMEAMYQDIGAICDICNQLRKKIKEIVQILQVHDIRLVDDYIYYPQKDEFERGDYIAAIIGDENDKTISRMPLKNFMQTDLFNYDGTPFVKFTLMHAVMISTQRDVMPTFMIIYKDDTFDLISYNSSIKTTVYRKINEIADLIKTDIVKEVFYMTVYCLCEASADILYKTSKERQETAKHEFLVCMKADDSLNTMEYAFECDKAKDLRYIAYCLKNGGKDYLEIGKINFMPIVNAFKEKSNDI</sequence>